<keyword evidence="4" id="KW-0520">NAD</keyword>
<dbReference type="STRING" id="555512.SAMN04487993_1007154"/>
<accession>A0A1G8M3M4</accession>
<evidence type="ECO:0000259" key="6">
    <source>
        <dbReference type="Pfam" id="PF00389"/>
    </source>
</evidence>
<evidence type="ECO:0000256" key="4">
    <source>
        <dbReference type="ARBA" id="ARBA00023027"/>
    </source>
</evidence>
<dbReference type="SUPFAM" id="SSF51735">
    <property type="entry name" value="NAD(P)-binding Rossmann-fold domains"/>
    <property type="match status" value="1"/>
</dbReference>
<dbReference type="SUPFAM" id="SSF52283">
    <property type="entry name" value="Formate/glycerate dehydrogenase catalytic domain-like"/>
    <property type="match status" value="1"/>
</dbReference>
<dbReference type="GO" id="GO:0051287">
    <property type="term" value="F:NAD binding"/>
    <property type="evidence" value="ECO:0007669"/>
    <property type="project" value="InterPro"/>
</dbReference>
<dbReference type="AlphaFoldDB" id="A0A1G8M3M4"/>
<name>A0A1G8M3M4_9RHOB</name>
<feature type="domain" description="D-isomer specific 2-hydroxyacid dehydrogenase catalytic" evidence="6">
    <location>
        <begin position="3"/>
        <end position="308"/>
    </location>
</feature>
<dbReference type="Pfam" id="PF00389">
    <property type="entry name" value="2-Hacid_dh"/>
    <property type="match status" value="1"/>
</dbReference>
<dbReference type="Proteomes" id="UP000199093">
    <property type="component" value="Unassembled WGS sequence"/>
</dbReference>
<sequence length="323" mass="34552">MRIVATSPLHPEAEDLLRQTHDYVAAPDPRPETLRDWIGAADGIIVRSKLPPDIFDAAPRLKACVRHGVGLDFIPVEAATAKGIPVANLLEANRQGVVEYVVGAALSLARDFTGLDRRLRRDGWQARDGYHGVELAGRTLGVVGCGRIGRGVADAMRAAFGMRVIGYDTAPPRPGDTIEQVSLRAVFEQADVITLHLPSTAETRDLIGADLLSRMRPGALLVNAARGDLVDEAALVAGLAQGRPAAAAIDVFRTEPPEADHPFLTAPNLLLTPHIAGGTQESLLRMSLQSAEAMLRILQGQRPDSLVNPSVWDQHLTRLGAGT</sequence>
<reference evidence="8 9" key="1">
    <citation type="submission" date="2016-10" db="EMBL/GenBank/DDBJ databases">
        <authorList>
            <person name="de Groot N.N."/>
        </authorList>
    </citation>
    <scope>NUCLEOTIDE SEQUENCE [LARGE SCALE GENOMIC DNA]</scope>
    <source>
        <strain evidence="8 9">DSM 26424</strain>
    </source>
</reference>
<keyword evidence="9" id="KW-1185">Reference proteome</keyword>
<dbReference type="EMBL" id="FNEJ01000007">
    <property type="protein sequence ID" value="SDI62552.1"/>
    <property type="molecule type" value="Genomic_DNA"/>
</dbReference>
<dbReference type="PROSITE" id="PS00065">
    <property type="entry name" value="D_2_HYDROXYACID_DH_1"/>
    <property type="match status" value="1"/>
</dbReference>
<dbReference type="CDD" id="cd12173">
    <property type="entry name" value="PGDH_4"/>
    <property type="match status" value="1"/>
</dbReference>
<evidence type="ECO:0000256" key="5">
    <source>
        <dbReference type="RuleBase" id="RU003719"/>
    </source>
</evidence>
<comment type="similarity">
    <text evidence="1 5">Belongs to the D-isomer specific 2-hydroxyacid dehydrogenase family.</text>
</comment>
<dbReference type="PROSITE" id="PS00671">
    <property type="entry name" value="D_2_HYDROXYACID_DH_3"/>
    <property type="match status" value="1"/>
</dbReference>
<dbReference type="PANTHER" id="PTHR42789">
    <property type="entry name" value="D-ISOMER SPECIFIC 2-HYDROXYACID DEHYDROGENASE FAMILY PROTEIN (AFU_ORTHOLOGUE AFUA_6G10090)"/>
    <property type="match status" value="1"/>
</dbReference>
<evidence type="ECO:0000256" key="3">
    <source>
        <dbReference type="ARBA" id="ARBA00023002"/>
    </source>
</evidence>
<evidence type="ECO:0000256" key="2">
    <source>
        <dbReference type="ARBA" id="ARBA00022605"/>
    </source>
</evidence>
<keyword evidence="2" id="KW-0028">Amino-acid biosynthesis</keyword>
<organism evidence="8 9">
    <name type="scientific">Salipiger marinus</name>
    <dbReference type="NCBI Taxonomy" id="555512"/>
    <lineage>
        <taxon>Bacteria</taxon>
        <taxon>Pseudomonadati</taxon>
        <taxon>Pseudomonadota</taxon>
        <taxon>Alphaproteobacteria</taxon>
        <taxon>Rhodobacterales</taxon>
        <taxon>Roseobacteraceae</taxon>
        <taxon>Salipiger</taxon>
    </lineage>
</organism>
<dbReference type="RefSeq" id="WP_089846412.1">
    <property type="nucleotide sequence ID" value="NZ_FNEJ01000007.1"/>
</dbReference>
<keyword evidence="3 5" id="KW-0560">Oxidoreductase</keyword>
<dbReference type="GO" id="GO:0008652">
    <property type="term" value="P:amino acid biosynthetic process"/>
    <property type="evidence" value="ECO:0007669"/>
    <property type="project" value="UniProtKB-KW"/>
</dbReference>
<proteinExistence type="inferred from homology"/>
<feature type="domain" description="D-isomer specific 2-hydroxyacid dehydrogenase NAD-binding" evidence="7">
    <location>
        <begin position="103"/>
        <end position="276"/>
    </location>
</feature>
<dbReference type="InterPro" id="IPR006140">
    <property type="entry name" value="D-isomer_DH_NAD-bd"/>
</dbReference>
<dbReference type="Pfam" id="PF02826">
    <property type="entry name" value="2-Hacid_dh_C"/>
    <property type="match status" value="1"/>
</dbReference>
<evidence type="ECO:0000259" key="7">
    <source>
        <dbReference type="Pfam" id="PF02826"/>
    </source>
</evidence>
<dbReference type="InterPro" id="IPR006139">
    <property type="entry name" value="D-isomer_2_OHA_DH_cat_dom"/>
</dbReference>
<gene>
    <name evidence="8" type="ORF">SAMN04487993_1007154</name>
</gene>
<evidence type="ECO:0000313" key="9">
    <source>
        <dbReference type="Proteomes" id="UP000199093"/>
    </source>
</evidence>
<protein>
    <submittedName>
        <fullName evidence="8">D-3-phosphoglycerate dehydrogenase</fullName>
    </submittedName>
</protein>
<dbReference type="Gene3D" id="3.40.50.720">
    <property type="entry name" value="NAD(P)-binding Rossmann-like Domain"/>
    <property type="match status" value="2"/>
</dbReference>
<evidence type="ECO:0000313" key="8">
    <source>
        <dbReference type="EMBL" id="SDI62552.1"/>
    </source>
</evidence>
<dbReference type="InterPro" id="IPR029753">
    <property type="entry name" value="D-isomer_DH_CS"/>
</dbReference>
<evidence type="ECO:0000256" key="1">
    <source>
        <dbReference type="ARBA" id="ARBA00005854"/>
    </source>
</evidence>
<dbReference type="InterPro" id="IPR036291">
    <property type="entry name" value="NAD(P)-bd_dom_sf"/>
</dbReference>
<dbReference type="PROSITE" id="PS00670">
    <property type="entry name" value="D_2_HYDROXYACID_DH_2"/>
    <property type="match status" value="1"/>
</dbReference>
<dbReference type="InterPro" id="IPR029752">
    <property type="entry name" value="D-isomer_DH_CS1"/>
</dbReference>
<dbReference type="InterPro" id="IPR050857">
    <property type="entry name" value="D-2-hydroxyacid_DH"/>
</dbReference>
<dbReference type="OrthoDB" id="7374922at2"/>
<dbReference type="PANTHER" id="PTHR42789:SF1">
    <property type="entry name" value="D-ISOMER SPECIFIC 2-HYDROXYACID DEHYDROGENASE FAMILY PROTEIN (AFU_ORTHOLOGUE AFUA_6G10090)"/>
    <property type="match status" value="1"/>
</dbReference>
<dbReference type="GO" id="GO:0016616">
    <property type="term" value="F:oxidoreductase activity, acting on the CH-OH group of donors, NAD or NADP as acceptor"/>
    <property type="evidence" value="ECO:0007669"/>
    <property type="project" value="InterPro"/>
</dbReference>